<comment type="similarity">
    <text evidence="1 7">Belongs to the class-II aminoacyl-tRNA synthetase family.</text>
</comment>
<evidence type="ECO:0000256" key="3">
    <source>
        <dbReference type="ARBA" id="ARBA00022490"/>
    </source>
</evidence>
<dbReference type="EMBL" id="JBHLXG010000004">
    <property type="protein sequence ID" value="MFC0225996.1"/>
    <property type="molecule type" value="Genomic_DNA"/>
</dbReference>
<feature type="domain" description="Aminoacyl-transfer RNA synthetases class-II family profile" evidence="8">
    <location>
        <begin position="1"/>
        <end position="316"/>
    </location>
</feature>
<dbReference type="Gene3D" id="3.30.930.10">
    <property type="entry name" value="Bira Bifunctional Protein, Domain 2"/>
    <property type="match status" value="1"/>
</dbReference>
<keyword evidence="7" id="KW-0547">Nucleotide-binding</keyword>
<dbReference type="InterPro" id="IPR036621">
    <property type="entry name" value="Anticodon-bd_dom_sf"/>
</dbReference>
<organism evidence="9 10">
    <name type="scientific">Serratia aquatilis</name>
    <dbReference type="NCBI Taxonomy" id="1737515"/>
    <lineage>
        <taxon>Bacteria</taxon>
        <taxon>Pseudomonadati</taxon>
        <taxon>Pseudomonadota</taxon>
        <taxon>Gammaproteobacteria</taxon>
        <taxon>Enterobacterales</taxon>
        <taxon>Yersiniaceae</taxon>
        <taxon>Serratia</taxon>
    </lineage>
</organism>
<comment type="catalytic activity">
    <reaction evidence="7">
        <text>tRNA(His) + L-histidine + ATP = L-histidyl-tRNA(His) + AMP + diphosphate + H(+)</text>
        <dbReference type="Rhea" id="RHEA:17313"/>
        <dbReference type="Rhea" id="RHEA-COMP:9665"/>
        <dbReference type="Rhea" id="RHEA-COMP:9689"/>
        <dbReference type="ChEBI" id="CHEBI:15378"/>
        <dbReference type="ChEBI" id="CHEBI:30616"/>
        <dbReference type="ChEBI" id="CHEBI:33019"/>
        <dbReference type="ChEBI" id="CHEBI:57595"/>
        <dbReference type="ChEBI" id="CHEBI:78442"/>
        <dbReference type="ChEBI" id="CHEBI:78527"/>
        <dbReference type="ChEBI" id="CHEBI:456215"/>
        <dbReference type="EC" id="6.1.1.21"/>
    </reaction>
</comment>
<comment type="subcellular location">
    <subcellularLocation>
        <location evidence="7">Cytoplasm</location>
    </subcellularLocation>
</comment>
<accession>A0ABV6EAF4</accession>
<evidence type="ECO:0000256" key="7">
    <source>
        <dbReference type="HAMAP-Rule" id="MF_00127"/>
    </source>
</evidence>
<keyword evidence="10" id="KW-1185">Reference proteome</keyword>
<reference evidence="9 10" key="1">
    <citation type="submission" date="2024-09" db="EMBL/GenBank/DDBJ databases">
        <authorList>
            <person name="Sun Q."/>
            <person name="Mori K."/>
        </authorList>
    </citation>
    <scope>NUCLEOTIDE SEQUENCE [LARGE SCALE GENOMIC DNA]</scope>
    <source>
        <strain evidence="9 10">CCM 8626</strain>
    </source>
</reference>
<dbReference type="InterPro" id="IPR015807">
    <property type="entry name" value="His-tRNA-ligase"/>
</dbReference>
<dbReference type="PROSITE" id="PS50862">
    <property type="entry name" value="AA_TRNA_LIGASE_II"/>
    <property type="match status" value="1"/>
</dbReference>
<comment type="caution">
    <text evidence="9">The sequence shown here is derived from an EMBL/GenBank/DDBJ whole genome shotgun (WGS) entry which is preliminary data.</text>
</comment>
<evidence type="ECO:0000259" key="8">
    <source>
        <dbReference type="PROSITE" id="PS50862"/>
    </source>
</evidence>
<keyword evidence="3 7" id="KW-0963">Cytoplasm</keyword>
<dbReference type="NCBIfam" id="TIGR00442">
    <property type="entry name" value="hisS"/>
    <property type="match status" value="1"/>
</dbReference>
<dbReference type="HAMAP" id="MF_00127">
    <property type="entry name" value="His_tRNA_synth"/>
    <property type="match status" value="1"/>
</dbReference>
<dbReference type="PANTHER" id="PTHR43707:SF1">
    <property type="entry name" value="HISTIDINE--TRNA LIGASE, MITOCHONDRIAL-RELATED"/>
    <property type="match status" value="1"/>
</dbReference>
<dbReference type="SUPFAM" id="SSF55681">
    <property type="entry name" value="Class II aaRS and biotin synthetases"/>
    <property type="match status" value="1"/>
</dbReference>
<evidence type="ECO:0000313" key="9">
    <source>
        <dbReference type="EMBL" id="MFC0225996.1"/>
    </source>
</evidence>
<proteinExistence type="inferred from homology"/>
<sequence length="428" mass="49153">MMMKIQSIRGMRDILPEETPLWQWLESKVRNITYRYGYQEVRLPLLEPVALFERAVGQSTDIVSKEMYNFRDKNGEHITLRPEGTSGCVRAVIENNMCYNTTQRLWYQGPMFRYERPQKGRLRQFTQFGVETFGMAGADIDAELIYMAKDLFKALGVDRYLRLEINSLGTLPERKEHRQKLVAYFNQHKALLDEDSLNRLETNPLRILDSKNPAMQEMLENAPRLLDFLGEESMQHFTELCQLLKSAEIEYVVNPRLVRGLDYYTRTVFEWITDELGSQGTVCGGGRYDGLVELFSNKGLPASGFAIGIERLLLLIQTVDGDKNITNKPDIVVTYEEANANITALLLANRIRQRLPQMKVLSDFSGTKLKRQHSNALKTGCRYIVTLNADGQIGLWDLHKDRSETMAEEKIWAIIAADAKTPVVTDRR</sequence>
<dbReference type="InterPro" id="IPR006195">
    <property type="entry name" value="aa-tRNA-synth_II"/>
</dbReference>
<dbReference type="RefSeq" id="WP_380673870.1">
    <property type="nucleotide sequence ID" value="NZ_CP173186.1"/>
</dbReference>
<keyword evidence="7" id="KW-0648">Protein biosynthesis</keyword>
<keyword evidence="4 7" id="KW-0436">Ligase</keyword>
<dbReference type="Gene3D" id="3.40.50.800">
    <property type="entry name" value="Anticodon-binding domain"/>
    <property type="match status" value="1"/>
</dbReference>
<dbReference type="SUPFAM" id="SSF52954">
    <property type="entry name" value="Class II aaRS ABD-related"/>
    <property type="match status" value="1"/>
</dbReference>
<dbReference type="Proteomes" id="UP001589792">
    <property type="component" value="Unassembled WGS sequence"/>
</dbReference>
<dbReference type="CDD" id="cd00773">
    <property type="entry name" value="HisRS-like_core"/>
    <property type="match status" value="1"/>
</dbReference>
<keyword evidence="5 7" id="KW-0067">ATP-binding</keyword>
<dbReference type="InterPro" id="IPR041715">
    <property type="entry name" value="HisRS-like_core"/>
</dbReference>
<evidence type="ECO:0000313" key="10">
    <source>
        <dbReference type="Proteomes" id="UP001589792"/>
    </source>
</evidence>
<dbReference type="PANTHER" id="PTHR43707">
    <property type="entry name" value="HISTIDYL-TRNA SYNTHETASE"/>
    <property type="match status" value="1"/>
</dbReference>
<dbReference type="EC" id="6.1.1.21" evidence="7"/>
<evidence type="ECO:0000256" key="5">
    <source>
        <dbReference type="ARBA" id="ARBA00022840"/>
    </source>
</evidence>
<protein>
    <recommendedName>
        <fullName evidence="7">Histidine--tRNA ligase</fullName>
        <ecNumber evidence="7">6.1.1.21</ecNumber>
    </recommendedName>
    <alternativeName>
        <fullName evidence="7">Histidyl-tRNA synthetase</fullName>
        <shortName evidence="7">HisRS</shortName>
    </alternativeName>
</protein>
<dbReference type="GO" id="GO:0004821">
    <property type="term" value="F:histidine-tRNA ligase activity"/>
    <property type="evidence" value="ECO:0007669"/>
    <property type="project" value="UniProtKB-EC"/>
</dbReference>
<evidence type="ECO:0000256" key="4">
    <source>
        <dbReference type="ARBA" id="ARBA00022598"/>
    </source>
</evidence>
<keyword evidence="6 7" id="KW-0030">Aminoacyl-tRNA synthetase</keyword>
<dbReference type="PIRSF" id="PIRSF001549">
    <property type="entry name" value="His-tRNA_synth"/>
    <property type="match status" value="1"/>
</dbReference>
<evidence type="ECO:0000256" key="2">
    <source>
        <dbReference type="ARBA" id="ARBA00011738"/>
    </source>
</evidence>
<gene>
    <name evidence="7 9" type="primary">hisS</name>
    <name evidence="9" type="ORF">ACFFJ3_05680</name>
</gene>
<evidence type="ECO:0000256" key="6">
    <source>
        <dbReference type="ARBA" id="ARBA00023146"/>
    </source>
</evidence>
<name>A0ABV6EAF4_9GAMM</name>
<evidence type="ECO:0000256" key="1">
    <source>
        <dbReference type="ARBA" id="ARBA00008226"/>
    </source>
</evidence>
<dbReference type="InterPro" id="IPR045864">
    <property type="entry name" value="aa-tRNA-synth_II/BPL/LPL"/>
</dbReference>
<dbReference type="Pfam" id="PF13393">
    <property type="entry name" value="tRNA-synt_His"/>
    <property type="match status" value="1"/>
</dbReference>
<comment type="subunit">
    <text evidence="2 7">Homodimer.</text>
</comment>
<dbReference type="InterPro" id="IPR004516">
    <property type="entry name" value="HisRS/HisZ"/>
</dbReference>